<dbReference type="RefSeq" id="WP_009498360.1">
    <property type="nucleotide sequence ID" value="NZ_GL982998.1"/>
</dbReference>
<keyword evidence="1" id="KW-1133">Transmembrane helix</keyword>
<reference evidence="2 3" key="1">
    <citation type="submission" date="2011-04" db="EMBL/GenBank/DDBJ databases">
        <authorList>
            <person name="Muzny D."/>
            <person name="Qin X."/>
            <person name="Deng J."/>
            <person name="Jiang H."/>
            <person name="Liu Y."/>
            <person name="Qu J."/>
            <person name="Song X.-Z."/>
            <person name="Zhang L."/>
            <person name="Thornton R."/>
            <person name="Coyle M."/>
            <person name="Francisco L."/>
            <person name="Jackson L."/>
            <person name="Javaid M."/>
            <person name="Korchina V."/>
            <person name="Kovar C."/>
            <person name="Mata R."/>
            <person name="Mathew T."/>
            <person name="Ngo R."/>
            <person name="Nguyen L."/>
            <person name="Nguyen N."/>
            <person name="Okwuonu G."/>
            <person name="Ongeri F."/>
            <person name="Pham C."/>
            <person name="Simmons D."/>
            <person name="Wilczek-Boney K."/>
            <person name="Hale W."/>
            <person name="Jakkamsetti A."/>
            <person name="Pham P."/>
            <person name="Ruth R."/>
            <person name="San Lucas F."/>
            <person name="Warren J."/>
            <person name="Zhang J."/>
            <person name="Zhao Z."/>
            <person name="Zhou C."/>
            <person name="Zhu D."/>
            <person name="Lee S."/>
            <person name="Bess C."/>
            <person name="Blankenburg K."/>
            <person name="Forbes L."/>
            <person name="Fu Q."/>
            <person name="Gubbala S."/>
            <person name="Hirani K."/>
            <person name="Jayaseelan J.C."/>
            <person name="Lara F."/>
            <person name="Munidasa M."/>
            <person name="Palculict T."/>
            <person name="Patil S."/>
            <person name="Pu L.-L."/>
            <person name="Saada N."/>
            <person name="Tang L."/>
            <person name="Weissenberger G."/>
            <person name="Zhu Y."/>
            <person name="Hemphill L."/>
            <person name="Shang Y."/>
            <person name="Youmans B."/>
            <person name="Ayvaz T."/>
            <person name="Ross M."/>
            <person name="Santibanez J."/>
            <person name="Aqrawi P."/>
            <person name="Gross S."/>
            <person name="Joshi V."/>
            <person name="Fowler G."/>
            <person name="Nazareth L."/>
            <person name="Reid J."/>
            <person name="Worley K."/>
            <person name="Petrosino J."/>
            <person name="Highlander S."/>
            <person name="Gibbs R."/>
        </authorList>
    </citation>
    <scope>NUCLEOTIDE SEQUENCE [LARGE SCALE GENOMIC DNA]</scope>
    <source>
        <strain evidence="2 3">2681</strain>
    </source>
</reference>
<keyword evidence="1" id="KW-0472">Membrane</keyword>
<dbReference type="eggNOG" id="ENOG5033FHM">
    <property type="taxonomic scope" value="Bacteria"/>
</dbReference>
<protein>
    <submittedName>
        <fullName evidence="2">Uncharacterized protein</fullName>
    </submittedName>
</protein>
<sequence length="108" mass="11830">GVPVFFTYGPNEYFSVGLAVSMVTVPVLFVVGVLSSLAIESFSKRKQLGMSYLKQLGCAIICAGVFSLTAFNLFSTALIVAFIYVTIFFIIDNVSKYLEIIKQKAIIQ</sequence>
<dbReference type="Proteomes" id="UP000005316">
    <property type="component" value="Unassembled WGS sequence"/>
</dbReference>
<dbReference type="AlphaFoldDB" id="F9DXY3"/>
<name>F9DXY3_9BACL</name>
<proteinExistence type="predicted"/>
<comment type="caution">
    <text evidence="2">The sequence shown here is derived from an EMBL/GenBank/DDBJ whole genome shotgun (WGS) entry which is preliminary data.</text>
</comment>
<keyword evidence="1" id="KW-0812">Transmembrane</keyword>
<evidence type="ECO:0000313" key="2">
    <source>
        <dbReference type="EMBL" id="EGQ20005.1"/>
    </source>
</evidence>
<dbReference type="HOGENOM" id="CLU_2202733_0_0_9"/>
<feature type="transmembrane region" description="Helical" evidence="1">
    <location>
        <begin position="13"/>
        <end position="39"/>
    </location>
</feature>
<evidence type="ECO:0000256" key="1">
    <source>
        <dbReference type="SAM" id="Phobius"/>
    </source>
</evidence>
<dbReference type="EMBL" id="AFPZ01000116">
    <property type="protein sequence ID" value="EGQ20005.1"/>
    <property type="molecule type" value="Genomic_DNA"/>
</dbReference>
<accession>F9DXY3</accession>
<feature type="transmembrane region" description="Helical" evidence="1">
    <location>
        <begin position="51"/>
        <end position="71"/>
    </location>
</feature>
<feature type="non-terminal residue" evidence="2">
    <location>
        <position position="1"/>
    </location>
</feature>
<evidence type="ECO:0000313" key="3">
    <source>
        <dbReference type="Proteomes" id="UP000005316"/>
    </source>
</evidence>
<gene>
    <name evidence="2" type="ORF">HMPREF9372_3664</name>
</gene>
<organism evidence="2 3">
    <name type="scientific">Sporosarcina newyorkensis 2681</name>
    <dbReference type="NCBI Taxonomy" id="1027292"/>
    <lineage>
        <taxon>Bacteria</taxon>
        <taxon>Bacillati</taxon>
        <taxon>Bacillota</taxon>
        <taxon>Bacilli</taxon>
        <taxon>Bacillales</taxon>
        <taxon>Caryophanaceae</taxon>
        <taxon>Sporosarcina</taxon>
    </lineage>
</organism>